<dbReference type="Gene3D" id="2.120.10.10">
    <property type="match status" value="1"/>
</dbReference>
<dbReference type="SUPFAM" id="SSF50939">
    <property type="entry name" value="Sialidases"/>
    <property type="match status" value="1"/>
</dbReference>
<gene>
    <name evidence="1" type="ORF">CKO42_04430</name>
</gene>
<proteinExistence type="predicted"/>
<evidence type="ECO:0000313" key="1">
    <source>
        <dbReference type="EMBL" id="MBK1617711.1"/>
    </source>
</evidence>
<keyword evidence="2" id="KW-1185">Reference proteome</keyword>
<dbReference type="EMBL" id="NRRY01000004">
    <property type="protein sequence ID" value="MBK1617711.1"/>
    <property type="molecule type" value="Genomic_DNA"/>
</dbReference>
<organism evidence="1 2">
    <name type="scientific">Lamprobacter modestohalophilus</name>
    <dbReference type="NCBI Taxonomy" id="1064514"/>
    <lineage>
        <taxon>Bacteria</taxon>
        <taxon>Pseudomonadati</taxon>
        <taxon>Pseudomonadota</taxon>
        <taxon>Gammaproteobacteria</taxon>
        <taxon>Chromatiales</taxon>
        <taxon>Chromatiaceae</taxon>
        <taxon>Lamprobacter</taxon>
    </lineage>
</organism>
<dbReference type="RefSeq" id="WP_200239813.1">
    <property type="nucleotide sequence ID" value="NZ_NRRY01000004.1"/>
</dbReference>
<evidence type="ECO:0008006" key="3">
    <source>
        <dbReference type="Google" id="ProtNLM"/>
    </source>
</evidence>
<comment type="caution">
    <text evidence="1">The sequence shown here is derived from an EMBL/GenBank/DDBJ whole genome shotgun (WGS) entry which is preliminary data.</text>
</comment>
<dbReference type="AlphaFoldDB" id="A0A9X0W6J3"/>
<protein>
    <recommendedName>
        <fullName evidence="3">Exo-alpha-sialidase</fullName>
    </recommendedName>
</protein>
<reference evidence="1 2" key="1">
    <citation type="journal article" date="2020" name="Microorganisms">
        <title>Osmotic Adaptation and Compatible Solute Biosynthesis of Phototrophic Bacteria as Revealed from Genome Analyses.</title>
        <authorList>
            <person name="Imhoff J.F."/>
            <person name="Rahn T."/>
            <person name="Kunzel S."/>
            <person name="Keller A."/>
            <person name="Neulinger S.C."/>
        </authorList>
    </citation>
    <scope>NUCLEOTIDE SEQUENCE [LARGE SCALE GENOMIC DNA]</scope>
    <source>
        <strain evidence="1 2">DSM 25653</strain>
    </source>
</reference>
<dbReference type="InterPro" id="IPR036278">
    <property type="entry name" value="Sialidase_sf"/>
</dbReference>
<accession>A0A9X0W6J3</accession>
<sequence>MIQLSLQPFGWLRLVLLAVTLLSIPPIGATERLTNEPLDSLSNWDYVQDGNGAVWVAYYDTSKRLWLRRPDGSLEQVGGEDRNKAPSGLGLTAEKDRDLVAVLWRDKLPSKGLFLWDSDAGSNVVENLDDGSEPLARILAASSNNRIHALWYGERVDPDTELRYHIYYRNQAIESGELSSMVKVMPGIYPTWAVGADGKIMVASWTAGEDPPQIAARFRDVESGDFSSRSVIAENVEITPLIRAFRSGNRWFVLWHAQHEDNQAYPYSLHLAYTDDEGESWTREEIEDLRGYDIASADIASDDTGRVFIAVDAIDRSQKARDEKMSVWLIQSIDNGSSWSMSDLRANGGMEAFHARSPSVALGPTQDQVLVIWEDWQTIRPRLFGHFSNDNGKSWQLKNQQLPNQPDGNLGLRFSVSSVFATDDGYQVIAEQFADTFLEKNLIAFDFTVADLVTAEQSDLLRSSKAADDDTSSNGVTKLDGRLQALRTRVSEFWQAMEAGDFSAAYYFYDPFFRALNTEQRFTSLTGNITYSDYETLEINLMGTIAQVNGVVRGNVIPFRAPTTGELIEQDERKVPIRDTWLWIDGQWYREFYSEGMDLKYTRY</sequence>
<name>A0A9X0W6J3_9GAMM</name>
<evidence type="ECO:0000313" key="2">
    <source>
        <dbReference type="Proteomes" id="UP001138768"/>
    </source>
</evidence>
<dbReference type="Proteomes" id="UP001138768">
    <property type="component" value="Unassembled WGS sequence"/>
</dbReference>